<accession>F2B932</accession>
<name>F2B932_9NEIS</name>
<proteinExistence type="predicted"/>
<reference evidence="1 2" key="1">
    <citation type="submission" date="2011-02" db="EMBL/GenBank/DDBJ databases">
        <authorList>
            <person name="Muzny D."/>
            <person name="Qin X."/>
            <person name="Deng J."/>
            <person name="Jiang H."/>
            <person name="Liu Y."/>
            <person name="Qu J."/>
            <person name="Song X.-Z."/>
            <person name="Zhang L."/>
            <person name="Thornton R."/>
            <person name="Coyle M."/>
            <person name="Francisco L."/>
            <person name="Jackson L."/>
            <person name="Javaid M."/>
            <person name="Korchina V."/>
            <person name="Kovar C."/>
            <person name="Mata R."/>
            <person name="Mathew T."/>
            <person name="Ngo R."/>
            <person name="Nguyen L."/>
            <person name="Nguyen N."/>
            <person name="Okwuonu G."/>
            <person name="Ongeri F."/>
            <person name="Pham C."/>
            <person name="Simmons D."/>
            <person name="Wilczek-Boney K."/>
            <person name="Hale W."/>
            <person name="Jakkamsetti A."/>
            <person name="Pham P."/>
            <person name="Ruth R."/>
            <person name="San Lucas F."/>
            <person name="Warren J."/>
            <person name="Zhang J."/>
            <person name="Zhao Z."/>
            <person name="Zhou C."/>
            <person name="Zhu D."/>
            <person name="Lee S."/>
            <person name="Bess C."/>
            <person name="Blankenburg K."/>
            <person name="Forbes L."/>
            <person name="Fu Q."/>
            <person name="Gubbala S."/>
            <person name="Hirani K."/>
            <person name="Jayaseelan J.C."/>
            <person name="Lara F."/>
            <person name="Munidasa M."/>
            <person name="Palculict T."/>
            <person name="Patil S."/>
            <person name="Pu L.-L."/>
            <person name="Saada N."/>
            <person name="Tang L."/>
            <person name="Weissenberger G."/>
            <person name="Zhu Y."/>
            <person name="Hemphill L."/>
            <person name="Shang Y."/>
            <person name="Youmans B."/>
            <person name="Ayvaz T."/>
            <person name="Ross M."/>
            <person name="Santibanez J."/>
            <person name="Aqrawi P."/>
            <person name="Gross S."/>
            <person name="Joshi V."/>
            <person name="Fowler G."/>
            <person name="Nazareth L."/>
            <person name="Reid J."/>
            <person name="Worley K."/>
            <person name="Petrosino J."/>
            <person name="Highlander S."/>
            <person name="Gibbs R."/>
        </authorList>
    </citation>
    <scope>NUCLEOTIDE SEQUENCE [LARGE SCALE GENOMIC DNA]</scope>
    <source>
        <strain evidence="1 2">ATCC BAA-1200</strain>
    </source>
</reference>
<gene>
    <name evidence="1" type="ORF">HMPREF9123_0277</name>
</gene>
<comment type="caution">
    <text evidence="1">The sequence shown here is derived from an EMBL/GenBank/DDBJ whole genome shotgun (WGS) entry which is preliminary data.</text>
</comment>
<dbReference type="AlphaFoldDB" id="F2B932"/>
<protein>
    <submittedName>
        <fullName evidence="1">Uncharacterized protein</fullName>
    </submittedName>
</protein>
<dbReference type="EMBL" id="AFAY01000004">
    <property type="protein sequence ID" value="EGF12071.1"/>
    <property type="molecule type" value="Genomic_DNA"/>
</dbReference>
<dbReference type="HOGENOM" id="CLU_2288522_0_0_4"/>
<sequence>MSTDPGCRLKSFYAAGLRRKVPQDSRLCGGIKCLRRSGGTGGAPCLDCGFVEAAFSDDLRYIGGRLKMCPKRFQASSQRYSAFCGSTWRQKRHSPTAMSSI</sequence>
<evidence type="ECO:0000313" key="2">
    <source>
        <dbReference type="Proteomes" id="UP000004105"/>
    </source>
</evidence>
<evidence type="ECO:0000313" key="1">
    <source>
        <dbReference type="EMBL" id="EGF12071.1"/>
    </source>
</evidence>
<keyword evidence="2" id="KW-1185">Reference proteome</keyword>
<organism evidence="1 2">
    <name type="scientific">Neisseria bacilliformis ATCC BAA-1200</name>
    <dbReference type="NCBI Taxonomy" id="888742"/>
    <lineage>
        <taxon>Bacteria</taxon>
        <taxon>Pseudomonadati</taxon>
        <taxon>Pseudomonadota</taxon>
        <taxon>Betaproteobacteria</taxon>
        <taxon>Neisseriales</taxon>
        <taxon>Neisseriaceae</taxon>
        <taxon>Neisseria</taxon>
    </lineage>
</organism>
<dbReference type="Proteomes" id="UP000004105">
    <property type="component" value="Unassembled WGS sequence"/>
</dbReference>